<dbReference type="EMBL" id="CP099489">
    <property type="protein sequence ID" value="USQ79525.1"/>
    <property type="molecule type" value="Genomic_DNA"/>
</dbReference>
<comment type="similarity">
    <text evidence="1">Belongs to the peptidase C40 family.</text>
</comment>
<name>A0ABY4YRY1_9MICO</name>
<dbReference type="Proteomes" id="UP001056455">
    <property type="component" value="Chromosome"/>
</dbReference>
<protein>
    <submittedName>
        <fullName evidence="7">C40 family peptidase</fullName>
    </submittedName>
</protein>
<feature type="compositionally biased region" description="Basic and acidic residues" evidence="5">
    <location>
        <begin position="148"/>
        <end position="165"/>
    </location>
</feature>
<feature type="compositionally biased region" description="Polar residues" evidence="5">
    <location>
        <begin position="138"/>
        <end position="147"/>
    </location>
</feature>
<keyword evidence="3" id="KW-0378">Hydrolase</keyword>
<evidence type="ECO:0000313" key="7">
    <source>
        <dbReference type="EMBL" id="USQ79525.1"/>
    </source>
</evidence>
<keyword evidence="4" id="KW-0788">Thiol protease</keyword>
<evidence type="ECO:0000256" key="4">
    <source>
        <dbReference type="ARBA" id="ARBA00022807"/>
    </source>
</evidence>
<reference evidence="7" key="1">
    <citation type="submission" date="2022-06" db="EMBL/GenBank/DDBJ databases">
        <title>Ornithinimicrobium HY1793.</title>
        <authorList>
            <person name="Huang Y."/>
        </authorList>
    </citation>
    <scope>NUCLEOTIDE SEQUENCE</scope>
    <source>
        <strain evidence="7">HY1793</strain>
    </source>
</reference>
<dbReference type="SUPFAM" id="SSF54001">
    <property type="entry name" value="Cysteine proteinases"/>
    <property type="match status" value="1"/>
</dbReference>
<dbReference type="InterPro" id="IPR051202">
    <property type="entry name" value="Peptidase_C40"/>
</dbReference>
<evidence type="ECO:0000256" key="1">
    <source>
        <dbReference type="ARBA" id="ARBA00007074"/>
    </source>
</evidence>
<evidence type="ECO:0000259" key="6">
    <source>
        <dbReference type="PROSITE" id="PS51935"/>
    </source>
</evidence>
<keyword evidence="8" id="KW-1185">Reference proteome</keyword>
<dbReference type="RefSeq" id="WP_252592632.1">
    <property type="nucleotide sequence ID" value="NZ_CP099489.1"/>
</dbReference>
<dbReference type="InterPro" id="IPR038765">
    <property type="entry name" value="Papain-like_cys_pep_sf"/>
</dbReference>
<accession>A0ABY4YRY1</accession>
<evidence type="ECO:0000256" key="5">
    <source>
        <dbReference type="SAM" id="MobiDB-lite"/>
    </source>
</evidence>
<keyword evidence="2" id="KW-0645">Protease</keyword>
<proteinExistence type="inferred from homology"/>
<feature type="compositionally biased region" description="Low complexity" evidence="5">
    <location>
        <begin position="127"/>
        <end position="137"/>
    </location>
</feature>
<organism evidence="7 8">
    <name type="scientific">Ornithinimicrobium faecis</name>
    <dbReference type="NCBI Taxonomy" id="2934158"/>
    <lineage>
        <taxon>Bacteria</taxon>
        <taxon>Bacillati</taxon>
        <taxon>Actinomycetota</taxon>
        <taxon>Actinomycetes</taxon>
        <taxon>Micrococcales</taxon>
        <taxon>Ornithinimicrobiaceae</taxon>
        <taxon>Ornithinimicrobium</taxon>
    </lineage>
</organism>
<dbReference type="Gene3D" id="3.90.1720.10">
    <property type="entry name" value="endopeptidase domain like (from Nostoc punctiforme)"/>
    <property type="match status" value="1"/>
</dbReference>
<feature type="compositionally biased region" description="Low complexity" evidence="5">
    <location>
        <begin position="166"/>
        <end position="175"/>
    </location>
</feature>
<dbReference type="PROSITE" id="PS51935">
    <property type="entry name" value="NLPC_P60"/>
    <property type="match status" value="1"/>
</dbReference>
<evidence type="ECO:0000313" key="8">
    <source>
        <dbReference type="Proteomes" id="UP001056455"/>
    </source>
</evidence>
<evidence type="ECO:0000256" key="3">
    <source>
        <dbReference type="ARBA" id="ARBA00022801"/>
    </source>
</evidence>
<evidence type="ECO:0000256" key="2">
    <source>
        <dbReference type="ARBA" id="ARBA00022670"/>
    </source>
</evidence>
<feature type="region of interest" description="Disordered" evidence="5">
    <location>
        <begin position="127"/>
        <end position="175"/>
    </location>
</feature>
<dbReference type="Pfam" id="PF00877">
    <property type="entry name" value="NLPC_P60"/>
    <property type="match status" value="1"/>
</dbReference>
<dbReference type="PANTHER" id="PTHR47053:SF1">
    <property type="entry name" value="MUREIN DD-ENDOPEPTIDASE MEPH-RELATED"/>
    <property type="match status" value="1"/>
</dbReference>
<sequence length="285" mass="28911">MTHRIPGRHRAPSRLTAAGTTISRSAKTTAVVATSGGLLATVVAPASANPQGIVDEVASVVSGNQFTATPAVDLLAANMPIMAEPTDLPAVAVAAPEDVETDFGSLGFTGVTPVVEEEPVVEAAPVTEAAAAPEATTDVSSAPSTTTDSERSNDYSASRSEERAEAPVQEQAPAPRGGGVIGVAASYVGYPYVYGGGSPSGFDCSGYTSYVFAQVGINLPRSASAQQAYATPVSNPQPGDLVFWGYPAYHVGIYAGNGMVYDAGNPGVGVTYRSVFSGVSGYGRV</sequence>
<feature type="domain" description="NlpC/P60" evidence="6">
    <location>
        <begin position="174"/>
        <end position="285"/>
    </location>
</feature>
<dbReference type="PANTHER" id="PTHR47053">
    <property type="entry name" value="MUREIN DD-ENDOPEPTIDASE MEPH-RELATED"/>
    <property type="match status" value="1"/>
</dbReference>
<dbReference type="InterPro" id="IPR000064">
    <property type="entry name" value="NLP_P60_dom"/>
</dbReference>
<gene>
    <name evidence="7" type="ORF">NF556_18315</name>
</gene>